<protein>
    <submittedName>
        <fullName evidence="3">NAD(P)-dependent oxidoreductase</fullName>
    </submittedName>
</protein>
<name>A0A7V4TFD5_9BACT</name>
<sequence>MHNQPGVDRDPWQKERTGCMKVFLTGASGYLGSNLVLALSRSPDVAKVICLVRTREKLSFLRGVLPEGTIVQYVVGDLNDPATYRVYLEDADVVVHAAAVRGIEFCESHPDEAEQVNVCGTRKLLEAALQSGAKRILYCSSQAVYGAEDQRPYREDCTPHPDTVYGRTKYRGELIVREARQKGMQFLILRFSRLYGFGIFMREEELPHRFARYAVSGVFLPVYHNGEDVVDLLHIRDAVASIEFFLHPARNHCWNDIYNVGSGNPLSVLSLASLYQELCKKLGLKVPALRTFPSSPGRKPKILGLDVTKLKEAGWTPAVSLEEGIRELLLVYQKAQEQRFPLR</sequence>
<feature type="domain" description="NAD-dependent epimerase/dehydratase" evidence="2">
    <location>
        <begin position="22"/>
        <end position="261"/>
    </location>
</feature>
<dbReference type="PANTHER" id="PTHR43000">
    <property type="entry name" value="DTDP-D-GLUCOSE 4,6-DEHYDRATASE-RELATED"/>
    <property type="match status" value="1"/>
</dbReference>
<dbReference type="AlphaFoldDB" id="A0A7V4TFD5"/>
<comment type="caution">
    <text evidence="3">The sequence shown here is derived from an EMBL/GenBank/DDBJ whole genome shotgun (WGS) entry which is preliminary data.</text>
</comment>
<evidence type="ECO:0000313" key="3">
    <source>
        <dbReference type="EMBL" id="HGY38712.1"/>
    </source>
</evidence>
<dbReference type="InterPro" id="IPR036291">
    <property type="entry name" value="NAD(P)-bd_dom_sf"/>
</dbReference>
<evidence type="ECO:0000259" key="2">
    <source>
        <dbReference type="Pfam" id="PF01370"/>
    </source>
</evidence>
<dbReference type="InterPro" id="IPR001509">
    <property type="entry name" value="Epimerase_deHydtase"/>
</dbReference>
<comment type="similarity">
    <text evidence="1">Belongs to the NAD(P)-dependent epimerase/dehydratase family.</text>
</comment>
<dbReference type="EMBL" id="DTIY01000018">
    <property type="protein sequence ID" value="HGY38712.1"/>
    <property type="molecule type" value="Genomic_DNA"/>
</dbReference>
<gene>
    <name evidence="3" type="ORF">ENW11_02725</name>
</gene>
<accession>A0A7V4TFD5</accession>
<dbReference type="SUPFAM" id="SSF51735">
    <property type="entry name" value="NAD(P)-binding Rossmann-fold domains"/>
    <property type="match status" value="1"/>
</dbReference>
<dbReference type="CDD" id="cd08946">
    <property type="entry name" value="SDR_e"/>
    <property type="match status" value="1"/>
</dbReference>
<dbReference type="Gene3D" id="3.40.50.720">
    <property type="entry name" value="NAD(P)-binding Rossmann-like Domain"/>
    <property type="match status" value="1"/>
</dbReference>
<organism evidence="3">
    <name type="scientific">Candidatus Caldatribacterium saccharofermentans</name>
    <dbReference type="NCBI Taxonomy" id="1454753"/>
    <lineage>
        <taxon>Bacteria</taxon>
        <taxon>Pseudomonadati</taxon>
        <taxon>Atribacterota</taxon>
        <taxon>Atribacteria</taxon>
        <taxon>Atribacterales</taxon>
        <taxon>Candidatus Caldatribacteriaceae</taxon>
        <taxon>Candidatus Caldatribacterium</taxon>
    </lineage>
</organism>
<reference evidence="3" key="1">
    <citation type="journal article" date="2020" name="mSystems">
        <title>Genome- and Community-Level Interaction Insights into Carbon Utilization and Element Cycling Functions of Hydrothermarchaeota in Hydrothermal Sediment.</title>
        <authorList>
            <person name="Zhou Z."/>
            <person name="Liu Y."/>
            <person name="Xu W."/>
            <person name="Pan J."/>
            <person name="Luo Z.H."/>
            <person name="Li M."/>
        </authorList>
    </citation>
    <scope>NUCLEOTIDE SEQUENCE [LARGE SCALE GENOMIC DNA]</scope>
    <source>
        <strain evidence="3">SpSt-82</strain>
    </source>
</reference>
<dbReference type="Pfam" id="PF01370">
    <property type="entry name" value="Epimerase"/>
    <property type="match status" value="1"/>
</dbReference>
<evidence type="ECO:0000256" key="1">
    <source>
        <dbReference type="ARBA" id="ARBA00007637"/>
    </source>
</evidence>
<proteinExistence type="inferred from homology"/>